<dbReference type="AlphaFoldDB" id="A0A5K8A708"/>
<dbReference type="InterPro" id="IPR002104">
    <property type="entry name" value="Integrase_catalytic"/>
</dbReference>
<feature type="domain" description="Tyr recombinase" evidence="4">
    <location>
        <begin position="350"/>
        <end position="549"/>
    </location>
</feature>
<dbReference type="RefSeq" id="WP_155309729.1">
    <property type="nucleotide sequence ID" value="NZ_AP021879.1"/>
</dbReference>
<gene>
    <name evidence="5" type="ORF">DSCOOX_15930</name>
</gene>
<dbReference type="InterPro" id="IPR011010">
    <property type="entry name" value="DNA_brk_join_enz"/>
</dbReference>
<dbReference type="InterPro" id="IPR046668">
    <property type="entry name" value="DUF6538"/>
</dbReference>
<dbReference type="InterPro" id="IPR050090">
    <property type="entry name" value="Tyrosine_recombinase_XerCD"/>
</dbReference>
<reference evidence="5 6" key="1">
    <citation type="submission" date="2019-11" db="EMBL/GenBank/DDBJ databases">
        <title>Comparative genomics of hydrocarbon-degrading Desulfosarcina strains.</title>
        <authorList>
            <person name="Watanabe M."/>
            <person name="Kojima H."/>
            <person name="Fukui M."/>
        </authorList>
    </citation>
    <scope>NUCLEOTIDE SEQUENCE [LARGE SCALE GENOMIC DNA]</scope>
    <source>
        <strain evidence="6">oXyS1</strain>
    </source>
</reference>
<dbReference type="Gene3D" id="1.10.443.10">
    <property type="entry name" value="Intergrase catalytic core"/>
    <property type="match status" value="1"/>
</dbReference>
<dbReference type="PANTHER" id="PTHR30349:SF41">
    <property type="entry name" value="INTEGRASE_RECOMBINASE PROTEIN MJ0367-RELATED"/>
    <property type="match status" value="1"/>
</dbReference>
<keyword evidence="2" id="KW-0238">DNA-binding</keyword>
<evidence type="ECO:0000256" key="2">
    <source>
        <dbReference type="ARBA" id="ARBA00023125"/>
    </source>
</evidence>
<evidence type="ECO:0000259" key="4">
    <source>
        <dbReference type="PROSITE" id="PS51898"/>
    </source>
</evidence>
<accession>A0A5K8A708</accession>
<dbReference type="GO" id="GO:0003677">
    <property type="term" value="F:DNA binding"/>
    <property type="evidence" value="ECO:0007669"/>
    <property type="project" value="UniProtKB-KW"/>
</dbReference>
<dbReference type="Pfam" id="PF00589">
    <property type="entry name" value="Phage_integrase"/>
    <property type="match status" value="1"/>
</dbReference>
<dbReference type="PANTHER" id="PTHR30349">
    <property type="entry name" value="PHAGE INTEGRASE-RELATED"/>
    <property type="match status" value="1"/>
</dbReference>
<evidence type="ECO:0000256" key="3">
    <source>
        <dbReference type="ARBA" id="ARBA00023172"/>
    </source>
</evidence>
<comment type="similarity">
    <text evidence="1">Belongs to the 'phage' integrase family.</text>
</comment>
<name>A0A5K8A708_9BACT</name>
<dbReference type="Proteomes" id="UP000422108">
    <property type="component" value="Chromosome"/>
</dbReference>
<dbReference type="GO" id="GO:0006310">
    <property type="term" value="P:DNA recombination"/>
    <property type="evidence" value="ECO:0007669"/>
    <property type="project" value="UniProtKB-KW"/>
</dbReference>
<keyword evidence="3" id="KW-0233">DNA recombination</keyword>
<proteinExistence type="inferred from homology"/>
<dbReference type="CDD" id="cd01184">
    <property type="entry name" value="INT_C_like_1"/>
    <property type="match status" value="1"/>
</dbReference>
<protein>
    <submittedName>
        <fullName evidence="5">Integrase</fullName>
    </submittedName>
</protein>
<evidence type="ECO:0000313" key="5">
    <source>
        <dbReference type="EMBL" id="BBO88413.1"/>
    </source>
</evidence>
<sequence length="570" mass="65965">MPNSKRKRCAIRSPSYLLNTPRRGCYYFRMKVPLDLQPCVGKKELRASLRTGYLSEAQPLSMLIAGRVLQLFRKIRIAYGENKNDMTKLDKDKINEIIRGYIKDSLEWEEDYRINLHHPFTDDDLDKRVQFLGFMEADMREALAKCDRRPVERDVKNLIEERGLDIEQGSEDYNLLCREITKAKIDVLQVEQERTMGNYSSPEDESLRELIDHNHGETPKQGQGDAYGHQRERTSATMKQAGDDFISEYGGGWNPRSLTDYQIAKDQIVAGLGPDTHLHTIDYNRVKAFRDGLRSGASTLSGKPMSISRINFFMDAAKRIFGLAMKRDPDLYRVNPAEDLRLKDKRKASEKRDVFEPEDLSLMFVDSDEYGNNNHTKAAHFWVPLLGLYTGARMEELCQLLIEDVVQRDGIWAIDIRDDNAERKSVKTGERRIVPLHPFLVEDLRFPEFVKSIGPNEKRVFHELVYVNNRWGHGFGQWFAKFKQRAGVEAPPRRKSFHSFRHTLINHLKQSGAEQQYVKEFVGHKGRGDITWDLYGKAFKPATLMEKVVSKLDYTIDLSHLKDSRWTGKS</sequence>
<keyword evidence="6" id="KW-1185">Reference proteome</keyword>
<dbReference type="GO" id="GO:0015074">
    <property type="term" value="P:DNA integration"/>
    <property type="evidence" value="ECO:0007669"/>
    <property type="project" value="InterPro"/>
</dbReference>
<evidence type="ECO:0000313" key="6">
    <source>
        <dbReference type="Proteomes" id="UP000422108"/>
    </source>
</evidence>
<dbReference type="SUPFAM" id="SSF56349">
    <property type="entry name" value="DNA breaking-rejoining enzymes"/>
    <property type="match status" value="1"/>
</dbReference>
<dbReference type="EMBL" id="AP021879">
    <property type="protein sequence ID" value="BBO88413.1"/>
    <property type="molecule type" value="Genomic_DNA"/>
</dbReference>
<organism evidence="5 6">
    <name type="scientific">Desulfosarcina ovata subsp. ovata</name>
    <dbReference type="NCBI Taxonomy" id="2752305"/>
    <lineage>
        <taxon>Bacteria</taxon>
        <taxon>Pseudomonadati</taxon>
        <taxon>Thermodesulfobacteriota</taxon>
        <taxon>Desulfobacteria</taxon>
        <taxon>Desulfobacterales</taxon>
        <taxon>Desulfosarcinaceae</taxon>
        <taxon>Desulfosarcina</taxon>
    </lineage>
</organism>
<dbReference type="PROSITE" id="PS51898">
    <property type="entry name" value="TYR_RECOMBINASE"/>
    <property type="match status" value="1"/>
</dbReference>
<evidence type="ECO:0000256" key="1">
    <source>
        <dbReference type="ARBA" id="ARBA00008857"/>
    </source>
</evidence>
<dbReference type="Pfam" id="PF20172">
    <property type="entry name" value="DUF6538"/>
    <property type="match status" value="1"/>
</dbReference>
<dbReference type="InterPro" id="IPR013762">
    <property type="entry name" value="Integrase-like_cat_sf"/>
</dbReference>